<dbReference type="AlphaFoldDB" id="A0A4Y2KTI9"/>
<evidence type="ECO:0000313" key="2">
    <source>
        <dbReference type="Proteomes" id="UP000499080"/>
    </source>
</evidence>
<dbReference type="GO" id="GO:0071897">
    <property type="term" value="P:DNA biosynthetic process"/>
    <property type="evidence" value="ECO:0007669"/>
    <property type="project" value="UniProtKB-ARBA"/>
</dbReference>
<comment type="caution">
    <text evidence="1">The sequence shown here is derived from an EMBL/GenBank/DDBJ whole genome shotgun (WGS) entry which is preliminary data.</text>
</comment>
<name>A0A4Y2KTI9_ARAVE</name>
<reference evidence="1 2" key="1">
    <citation type="journal article" date="2019" name="Sci. Rep.">
        <title>Orb-weaving spider Araneus ventricosus genome elucidates the spidroin gene catalogue.</title>
        <authorList>
            <person name="Kono N."/>
            <person name="Nakamura H."/>
            <person name="Ohtoshi R."/>
            <person name="Moran D.A.P."/>
            <person name="Shinohara A."/>
            <person name="Yoshida Y."/>
            <person name="Fujiwara M."/>
            <person name="Mori M."/>
            <person name="Tomita M."/>
            <person name="Arakawa K."/>
        </authorList>
    </citation>
    <scope>NUCLEOTIDE SEQUENCE [LARGE SCALE GENOMIC DNA]</scope>
</reference>
<dbReference type="EMBL" id="BGPR01004983">
    <property type="protein sequence ID" value="GBN05598.1"/>
    <property type="molecule type" value="Genomic_DNA"/>
</dbReference>
<gene>
    <name evidence="1" type="ORF">AVEN_273762_1</name>
</gene>
<dbReference type="SUPFAM" id="SSF56672">
    <property type="entry name" value="DNA/RNA polymerases"/>
    <property type="match status" value="1"/>
</dbReference>
<evidence type="ECO:0000313" key="1">
    <source>
        <dbReference type="EMBL" id="GBN05598.1"/>
    </source>
</evidence>
<dbReference type="Proteomes" id="UP000499080">
    <property type="component" value="Unassembled WGS sequence"/>
</dbReference>
<dbReference type="InterPro" id="IPR043502">
    <property type="entry name" value="DNA/RNA_pol_sf"/>
</dbReference>
<dbReference type="OrthoDB" id="425619at2759"/>
<keyword evidence="2" id="KW-1185">Reference proteome</keyword>
<proteinExistence type="predicted"/>
<sequence length="142" mass="16444">MREYVLTLKLPAPLQAAGVVLDVENERWYFDDDHRHKFSFGKYIDAVSDEQHNVSFNSFDLSAEEGENLSSVQKTELKNLLRRYEEEEHYINTGDNPLVSVPPYKMSPSQKELLRIELVDVLEKGFIEKCESPYATPVAQYD</sequence>
<dbReference type="Gene3D" id="3.10.10.10">
    <property type="entry name" value="HIV Type 1 Reverse Transcriptase, subunit A, domain 1"/>
    <property type="match status" value="1"/>
</dbReference>
<protein>
    <submittedName>
        <fullName evidence="1">Uncharacterized protein</fullName>
    </submittedName>
</protein>
<accession>A0A4Y2KTI9</accession>
<organism evidence="1 2">
    <name type="scientific">Araneus ventricosus</name>
    <name type="common">Orbweaver spider</name>
    <name type="synonym">Epeira ventricosa</name>
    <dbReference type="NCBI Taxonomy" id="182803"/>
    <lineage>
        <taxon>Eukaryota</taxon>
        <taxon>Metazoa</taxon>
        <taxon>Ecdysozoa</taxon>
        <taxon>Arthropoda</taxon>
        <taxon>Chelicerata</taxon>
        <taxon>Arachnida</taxon>
        <taxon>Araneae</taxon>
        <taxon>Araneomorphae</taxon>
        <taxon>Entelegynae</taxon>
        <taxon>Araneoidea</taxon>
        <taxon>Araneidae</taxon>
        <taxon>Araneus</taxon>
    </lineage>
</organism>